<evidence type="ECO:0000256" key="6">
    <source>
        <dbReference type="SAM" id="Phobius"/>
    </source>
</evidence>
<feature type="region of interest" description="Disordered" evidence="5">
    <location>
        <begin position="1"/>
        <end position="62"/>
    </location>
</feature>
<evidence type="ECO:0000313" key="7">
    <source>
        <dbReference type="EMBL" id="KAK9717255.1"/>
    </source>
</evidence>
<comment type="subcellular location">
    <subcellularLocation>
        <location evidence="1">Membrane</location>
        <topology evidence="1">Multi-pass membrane protein</topology>
    </subcellularLocation>
</comment>
<dbReference type="InterPro" id="IPR019325">
    <property type="entry name" value="NEDD4/Bsd2"/>
</dbReference>
<name>A0ABR2W1R5_9FUNG</name>
<feature type="transmembrane region" description="Helical" evidence="6">
    <location>
        <begin position="236"/>
        <end position="254"/>
    </location>
</feature>
<evidence type="ECO:0000313" key="8">
    <source>
        <dbReference type="Proteomes" id="UP001479436"/>
    </source>
</evidence>
<keyword evidence="8" id="KW-1185">Reference proteome</keyword>
<keyword evidence="4 6" id="KW-0472">Membrane</keyword>
<evidence type="ECO:0000256" key="1">
    <source>
        <dbReference type="ARBA" id="ARBA00004141"/>
    </source>
</evidence>
<protein>
    <recommendedName>
        <fullName evidence="9">Metal homeostatis protein BSD2</fullName>
    </recommendedName>
</protein>
<proteinExistence type="predicted"/>
<accession>A0ABR2W1R5</accession>
<evidence type="ECO:0008006" key="9">
    <source>
        <dbReference type="Google" id="ProtNLM"/>
    </source>
</evidence>
<feature type="compositionally biased region" description="Basic and acidic residues" evidence="5">
    <location>
        <begin position="1"/>
        <end position="10"/>
    </location>
</feature>
<sequence>MAPKQTKPEKYQQIPTQELDDHEASTSESSTLIHEQHRDEEDHEIESAETVQPLSNENPLTTQQNPDVIEIEINEQPLIPSSSEAHTSSRHDQPAILPVSNDGVFANIPAKPTPEVTKNENLPSYEEASRDSAPAYYGNAAILAPGGGDEYFVEGLPVGNIFSFLWSMLVSMCFQFIGFLLTYLLHTSHASKNGSTAGLGFTLIQFGFYLRGKAYGDESFDDSNSTDDTPVGDGDIHSVWLSYLMMIIGWFLVIRSTSEYIRVRKLEATMLTTPEGVV</sequence>
<dbReference type="Pfam" id="PF10176">
    <property type="entry name" value="NEDD4_Bsd2"/>
    <property type="match status" value="1"/>
</dbReference>
<gene>
    <name evidence="7" type="ORF">K7432_006343</name>
</gene>
<dbReference type="PANTHER" id="PTHR13396:SF5">
    <property type="entry name" value="NEDD4 FAMILY INTERACTING PROTEIN"/>
    <property type="match status" value="1"/>
</dbReference>
<evidence type="ECO:0000256" key="5">
    <source>
        <dbReference type="SAM" id="MobiDB-lite"/>
    </source>
</evidence>
<keyword evidence="3 6" id="KW-1133">Transmembrane helix</keyword>
<dbReference type="EMBL" id="JASJQH010007152">
    <property type="protein sequence ID" value="KAK9717255.1"/>
    <property type="molecule type" value="Genomic_DNA"/>
</dbReference>
<feature type="compositionally biased region" description="Polar residues" evidence="5">
    <location>
        <begin position="49"/>
        <end position="62"/>
    </location>
</feature>
<comment type="caution">
    <text evidence="7">The sequence shown here is derived from an EMBL/GenBank/DDBJ whole genome shotgun (WGS) entry which is preliminary data.</text>
</comment>
<evidence type="ECO:0000256" key="2">
    <source>
        <dbReference type="ARBA" id="ARBA00022692"/>
    </source>
</evidence>
<dbReference type="CDD" id="cd22212">
    <property type="entry name" value="NDFIP-like"/>
    <property type="match status" value="1"/>
</dbReference>
<evidence type="ECO:0000256" key="3">
    <source>
        <dbReference type="ARBA" id="ARBA00022989"/>
    </source>
</evidence>
<evidence type="ECO:0000256" key="4">
    <source>
        <dbReference type="ARBA" id="ARBA00023136"/>
    </source>
</evidence>
<dbReference type="Proteomes" id="UP001479436">
    <property type="component" value="Unassembled WGS sequence"/>
</dbReference>
<reference evidence="7 8" key="1">
    <citation type="submission" date="2023-04" db="EMBL/GenBank/DDBJ databases">
        <title>Genome of Basidiobolus ranarum AG-B5.</title>
        <authorList>
            <person name="Stajich J.E."/>
            <person name="Carter-House D."/>
            <person name="Gryganskyi A."/>
        </authorList>
    </citation>
    <scope>NUCLEOTIDE SEQUENCE [LARGE SCALE GENOMIC DNA]</scope>
    <source>
        <strain evidence="7 8">AG-B5</strain>
    </source>
</reference>
<organism evidence="7 8">
    <name type="scientific">Basidiobolus ranarum</name>
    <dbReference type="NCBI Taxonomy" id="34480"/>
    <lineage>
        <taxon>Eukaryota</taxon>
        <taxon>Fungi</taxon>
        <taxon>Fungi incertae sedis</taxon>
        <taxon>Zoopagomycota</taxon>
        <taxon>Entomophthoromycotina</taxon>
        <taxon>Basidiobolomycetes</taxon>
        <taxon>Basidiobolales</taxon>
        <taxon>Basidiobolaceae</taxon>
        <taxon>Basidiobolus</taxon>
    </lineage>
</organism>
<feature type="transmembrane region" description="Helical" evidence="6">
    <location>
        <begin position="164"/>
        <end position="185"/>
    </location>
</feature>
<dbReference type="PANTHER" id="PTHR13396">
    <property type="entry name" value="NEDD4 FAMILY INTERACTING PROTEIN 1/2"/>
    <property type="match status" value="1"/>
</dbReference>
<keyword evidence="2 6" id="KW-0812">Transmembrane</keyword>